<protein>
    <recommendedName>
        <fullName evidence="3">CCHC-type domain-containing protein</fullName>
    </recommendedName>
</protein>
<gene>
    <name evidence="4" type="ORF">CB5_LOCUS17874</name>
</gene>
<evidence type="ECO:0000256" key="1">
    <source>
        <dbReference type="PROSITE-ProRule" id="PRU00047"/>
    </source>
</evidence>
<evidence type="ECO:0000313" key="4">
    <source>
        <dbReference type="EMBL" id="CAD1834663.1"/>
    </source>
</evidence>
<keyword evidence="1" id="KW-0863">Zinc-finger</keyword>
<dbReference type="PROSITE" id="PS50158">
    <property type="entry name" value="ZF_CCHC"/>
    <property type="match status" value="1"/>
</dbReference>
<dbReference type="SUPFAM" id="SSF57756">
    <property type="entry name" value="Retrovirus zinc finger-like domains"/>
    <property type="match status" value="1"/>
</dbReference>
<feature type="region of interest" description="Disordered" evidence="2">
    <location>
        <begin position="267"/>
        <end position="293"/>
    </location>
</feature>
<dbReference type="PANTHER" id="PTHR47592">
    <property type="entry name" value="PBF68 PROTEIN"/>
    <property type="match status" value="1"/>
</dbReference>
<name>A0A6V7PVC3_ANACO</name>
<feature type="compositionally biased region" description="Low complexity" evidence="2">
    <location>
        <begin position="70"/>
        <end position="85"/>
    </location>
</feature>
<keyword evidence="1" id="KW-0479">Metal-binding</keyword>
<dbReference type="Pfam" id="PF14223">
    <property type="entry name" value="Retrotran_gag_2"/>
    <property type="match status" value="1"/>
</dbReference>
<feature type="domain" description="CCHC-type" evidence="3">
    <location>
        <begin position="302"/>
        <end position="315"/>
    </location>
</feature>
<dbReference type="AlphaFoldDB" id="A0A6V7PVC3"/>
<dbReference type="GO" id="GO:0008270">
    <property type="term" value="F:zinc ion binding"/>
    <property type="evidence" value="ECO:0007669"/>
    <property type="project" value="UniProtKB-KW"/>
</dbReference>
<evidence type="ECO:0000259" key="3">
    <source>
        <dbReference type="PROSITE" id="PS50158"/>
    </source>
</evidence>
<proteinExistence type="predicted"/>
<accession>A0A6V7PVC3</accession>
<organism evidence="4">
    <name type="scientific">Ananas comosus var. bracteatus</name>
    <name type="common">red pineapple</name>
    <dbReference type="NCBI Taxonomy" id="296719"/>
    <lineage>
        <taxon>Eukaryota</taxon>
        <taxon>Viridiplantae</taxon>
        <taxon>Streptophyta</taxon>
        <taxon>Embryophyta</taxon>
        <taxon>Tracheophyta</taxon>
        <taxon>Spermatophyta</taxon>
        <taxon>Magnoliopsida</taxon>
        <taxon>Liliopsida</taxon>
        <taxon>Poales</taxon>
        <taxon>Bromeliaceae</taxon>
        <taxon>Bromelioideae</taxon>
        <taxon>Ananas</taxon>
    </lineage>
</organism>
<sequence>MLRTVMDDATSAKSKPFDGTNFRRWQNQMQFWLTTLGLISAISDPTELTSNQGHTEIPPAVTRRRGRRSAPVVSPTTEATPSTTPILSSNTINYHRQNRILSALSEKLYDIYCHITSARELWKTLEAKYGQSDPGQKRFKASDFIKYKMVENESIIDQLNEFELMVEQLRSSDVNLDENYVVASLMDKLPPSWSAHVHNLNHIQGELTLNYVLNSIRIEEKNRTKHKKEEKQPVINNLEENTKLRKNQNRNNFNKRRRFNKRRFNYNNNNNIWNNNTYNNNNNNNNNNKRTRAEGNSGGRCCFVCGRTNHFAKDCFYKKTSSPA</sequence>
<evidence type="ECO:0000256" key="2">
    <source>
        <dbReference type="SAM" id="MobiDB-lite"/>
    </source>
</evidence>
<keyword evidence="1" id="KW-0862">Zinc</keyword>
<dbReference type="PANTHER" id="PTHR47592:SF27">
    <property type="entry name" value="OS08G0421700 PROTEIN"/>
    <property type="match status" value="1"/>
</dbReference>
<feature type="compositionally biased region" description="Low complexity" evidence="2">
    <location>
        <begin position="267"/>
        <end position="288"/>
    </location>
</feature>
<dbReference type="GO" id="GO:0003676">
    <property type="term" value="F:nucleic acid binding"/>
    <property type="evidence" value="ECO:0007669"/>
    <property type="project" value="InterPro"/>
</dbReference>
<reference evidence="4" key="1">
    <citation type="submission" date="2020-07" db="EMBL/GenBank/DDBJ databases">
        <authorList>
            <person name="Lin J."/>
        </authorList>
    </citation>
    <scope>NUCLEOTIDE SEQUENCE</scope>
</reference>
<dbReference type="EMBL" id="LR862152">
    <property type="protein sequence ID" value="CAD1834663.1"/>
    <property type="molecule type" value="Genomic_DNA"/>
</dbReference>
<dbReference type="InterPro" id="IPR036875">
    <property type="entry name" value="Znf_CCHC_sf"/>
</dbReference>
<dbReference type="InterPro" id="IPR001878">
    <property type="entry name" value="Znf_CCHC"/>
</dbReference>
<feature type="region of interest" description="Disordered" evidence="2">
    <location>
        <begin position="47"/>
        <end position="85"/>
    </location>
</feature>